<reference evidence="2 3" key="1">
    <citation type="journal article" date="2011" name="Science">
        <title>The ecoresponsive genome of Daphnia pulex.</title>
        <authorList>
            <person name="Colbourne J.K."/>
            <person name="Pfrender M.E."/>
            <person name="Gilbert D."/>
            <person name="Thomas W.K."/>
            <person name="Tucker A."/>
            <person name="Oakley T.H."/>
            <person name="Tokishita S."/>
            <person name="Aerts A."/>
            <person name="Arnold G.J."/>
            <person name="Basu M.K."/>
            <person name="Bauer D.J."/>
            <person name="Caceres C.E."/>
            <person name="Carmel L."/>
            <person name="Casola C."/>
            <person name="Choi J.H."/>
            <person name="Detter J.C."/>
            <person name="Dong Q."/>
            <person name="Dusheyko S."/>
            <person name="Eads B.D."/>
            <person name="Frohlich T."/>
            <person name="Geiler-Samerotte K.A."/>
            <person name="Gerlach D."/>
            <person name="Hatcher P."/>
            <person name="Jogdeo S."/>
            <person name="Krijgsveld J."/>
            <person name="Kriventseva E.V."/>
            <person name="Kultz D."/>
            <person name="Laforsch C."/>
            <person name="Lindquist E."/>
            <person name="Lopez J."/>
            <person name="Manak J.R."/>
            <person name="Muller J."/>
            <person name="Pangilinan J."/>
            <person name="Patwardhan R.P."/>
            <person name="Pitluck S."/>
            <person name="Pritham E.J."/>
            <person name="Rechtsteiner A."/>
            <person name="Rho M."/>
            <person name="Rogozin I.B."/>
            <person name="Sakarya O."/>
            <person name="Salamov A."/>
            <person name="Schaack S."/>
            <person name="Shapiro H."/>
            <person name="Shiga Y."/>
            <person name="Skalitzky C."/>
            <person name="Smith Z."/>
            <person name="Souvorov A."/>
            <person name="Sung W."/>
            <person name="Tang Z."/>
            <person name="Tsuchiya D."/>
            <person name="Tu H."/>
            <person name="Vos H."/>
            <person name="Wang M."/>
            <person name="Wolf Y.I."/>
            <person name="Yamagata H."/>
            <person name="Yamada T."/>
            <person name="Ye Y."/>
            <person name="Shaw J.R."/>
            <person name="Andrews J."/>
            <person name="Crease T.J."/>
            <person name="Tang H."/>
            <person name="Lucas S.M."/>
            <person name="Robertson H.M."/>
            <person name="Bork P."/>
            <person name="Koonin E.V."/>
            <person name="Zdobnov E.M."/>
            <person name="Grigoriev I.V."/>
            <person name="Lynch M."/>
            <person name="Boore J.L."/>
        </authorList>
    </citation>
    <scope>NUCLEOTIDE SEQUENCE [LARGE SCALE GENOMIC DNA]</scope>
</reference>
<dbReference type="KEGG" id="dpx:DAPPUDRAFT_252424"/>
<dbReference type="InParanoid" id="E9H2M9"/>
<organism evidence="2 3">
    <name type="scientific">Daphnia pulex</name>
    <name type="common">Water flea</name>
    <dbReference type="NCBI Taxonomy" id="6669"/>
    <lineage>
        <taxon>Eukaryota</taxon>
        <taxon>Metazoa</taxon>
        <taxon>Ecdysozoa</taxon>
        <taxon>Arthropoda</taxon>
        <taxon>Crustacea</taxon>
        <taxon>Branchiopoda</taxon>
        <taxon>Diplostraca</taxon>
        <taxon>Cladocera</taxon>
        <taxon>Anomopoda</taxon>
        <taxon>Daphniidae</taxon>
        <taxon>Daphnia</taxon>
    </lineage>
</organism>
<evidence type="ECO:0000256" key="1">
    <source>
        <dbReference type="SAM" id="MobiDB-lite"/>
    </source>
</evidence>
<dbReference type="HOGENOM" id="CLU_1541696_0_0_1"/>
<dbReference type="AlphaFoldDB" id="E9H2M9"/>
<feature type="region of interest" description="Disordered" evidence="1">
    <location>
        <begin position="54"/>
        <end position="79"/>
    </location>
</feature>
<proteinExistence type="predicted"/>
<sequence length="174" mass="19430">MKPNNKTKRFCTFISPAPRASDIQSIDKYLAISNHDEAIDLCTSVGNQFWKEQMTQSPNPRHPMVYKGNPSPVLRSSDRSRALYQQASVAIYLSSNSSSSSQSKIMSSSSPSMSVMEMEESSDTSREDRKSRRHRPSAAQPKGRQITRNFAHPPPREMEIISPNLTIAEEVAVG</sequence>
<accession>E9H2M9</accession>
<dbReference type="EMBL" id="GL732586">
    <property type="protein sequence ID" value="EFX74035.1"/>
    <property type="molecule type" value="Genomic_DNA"/>
</dbReference>
<dbReference type="Proteomes" id="UP000000305">
    <property type="component" value="Unassembled WGS sequence"/>
</dbReference>
<feature type="region of interest" description="Disordered" evidence="1">
    <location>
        <begin position="94"/>
        <end position="165"/>
    </location>
</feature>
<evidence type="ECO:0000313" key="3">
    <source>
        <dbReference type="Proteomes" id="UP000000305"/>
    </source>
</evidence>
<name>E9H2M9_DAPPU</name>
<keyword evidence="3" id="KW-1185">Reference proteome</keyword>
<feature type="compositionally biased region" description="Low complexity" evidence="1">
    <location>
        <begin position="94"/>
        <end position="116"/>
    </location>
</feature>
<protein>
    <submittedName>
        <fullName evidence="2">Uncharacterized protein</fullName>
    </submittedName>
</protein>
<gene>
    <name evidence="2" type="ORF">DAPPUDRAFT_252424</name>
</gene>
<evidence type="ECO:0000313" key="2">
    <source>
        <dbReference type="EMBL" id="EFX74035.1"/>
    </source>
</evidence>